<gene>
    <name evidence="2" type="ORF">PHAVU_009G017200g</name>
</gene>
<reference evidence="3" key="1">
    <citation type="journal article" date="2014" name="Nat. Genet.">
        <title>A reference genome for common bean and genome-wide analysis of dual domestications.</title>
        <authorList>
            <person name="Schmutz J."/>
            <person name="McClean P.E."/>
            <person name="Mamidi S."/>
            <person name="Wu G.A."/>
            <person name="Cannon S.B."/>
            <person name="Grimwood J."/>
            <person name="Jenkins J."/>
            <person name="Shu S."/>
            <person name="Song Q."/>
            <person name="Chavarro C."/>
            <person name="Torres-Torres M."/>
            <person name="Geffroy V."/>
            <person name="Moghaddam S.M."/>
            <person name="Gao D."/>
            <person name="Abernathy B."/>
            <person name="Barry K."/>
            <person name="Blair M."/>
            <person name="Brick M.A."/>
            <person name="Chovatia M."/>
            <person name="Gepts P."/>
            <person name="Goodstein D.M."/>
            <person name="Gonzales M."/>
            <person name="Hellsten U."/>
            <person name="Hyten D.L."/>
            <person name="Jia G."/>
            <person name="Kelly J.D."/>
            <person name="Kudrna D."/>
            <person name="Lee R."/>
            <person name="Richard M.M."/>
            <person name="Miklas P.N."/>
            <person name="Osorno J.M."/>
            <person name="Rodrigues J."/>
            <person name="Thareau V."/>
            <person name="Urrea C.A."/>
            <person name="Wang M."/>
            <person name="Yu Y."/>
            <person name="Zhang M."/>
            <person name="Wing R.A."/>
            <person name="Cregan P.B."/>
            <person name="Rokhsar D.S."/>
            <person name="Jackson S.A."/>
        </authorList>
    </citation>
    <scope>NUCLEOTIDE SEQUENCE [LARGE SCALE GENOMIC DNA]</scope>
    <source>
        <strain evidence="3">cv. G19833</strain>
    </source>
</reference>
<dbReference type="OrthoDB" id="1721092at2759"/>
<protein>
    <submittedName>
        <fullName evidence="2">Uncharacterized protein</fullName>
    </submittedName>
</protein>
<evidence type="ECO:0000313" key="3">
    <source>
        <dbReference type="Proteomes" id="UP000000226"/>
    </source>
</evidence>
<dbReference type="eggNOG" id="ENOG502S5B6">
    <property type="taxonomic scope" value="Eukaryota"/>
</dbReference>
<proteinExistence type="predicted"/>
<dbReference type="PhylomeDB" id="V7AR00"/>
<dbReference type="Proteomes" id="UP000000226">
    <property type="component" value="Chromosome 9"/>
</dbReference>
<evidence type="ECO:0000313" key="2">
    <source>
        <dbReference type="EMBL" id="ESW08087.1"/>
    </source>
</evidence>
<dbReference type="PANTHER" id="PTHR37614:SF2">
    <property type="entry name" value="OS02G0121400 PROTEIN"/>
    <property type="match status" value="1"/>
</dbReference>
<sequence>MKQRSSSCVSSNSMRENQVAEILVKLPTLILEFECGRGILPQSWGRKKKRSAISVNPKAEEASSPATPLSFSPSESDENPTSLFRRNVSLKRKREHFLKIIQDLTKDNDLLSGEIKNVKCYFEKLKDYNLKLKAKKQELSHGPSTQGDIVHKQQQLQFPGVPPHHPTVILNQTAAFGLATTSLGVPLLSSNDVGPIGIPDLNLPLEESMSVEFCEPLDVNVSVANRNLSRAMAAQARQNRLHIYRFKNSIGISKPRYSCR</sequence>
<dbReference type="EMBL" id="CM002296">
    <property type="protein sequence ID" value="ESW08087.1"/>
    <property type="molecule type" value="Genomic_DNA"/>
</dbReference>
<feature type="compositionally biased region" description="Polar residues" evidence="1">
    <location>
        <begin position="64"/>
        <end position="81"/>
    </location>
</feature>
<name>V7AR00_PHAVU</name>
<dbReference type="Gramene" id="ESW08087">
    <property type="protein sequence ID" value="ESW08087"/>
    <property type="gene ID" value="PHAVU_009G017200g"/>
</dbReference>
<accession>V7AR00</accession>
<feature type="region of interest" description="Disordered" evidence="1">
    <location>
        <begin position="51"/>
        <end position="81"/>
    </location>
</feature>
<dbReference type="OMA" id="HIYRFKN"/>
<organism evidence="2 3">
    <name type="scientific">Phaseolus vulgaris</name>
    <name type="common">Kidney bean</name>
    <name type="synonym">French bean</name>
    <dbReference type="NCBI Taxonomy" id="3885"/>
    <lineage>
        <taxon>Eukaryota</taxon>
        <taxon>Viridiplantae</taxon>
        <taxon>Streptophyta</taxon>
        <taxon>Embryophyta</taxon>
        <taxon>Tracheophyta</taxon>
        <taxon>Spermatophyta</taxon>
        <taxon>Magnoliopsida</taxon>
        <taxon>eudicotyledons</taxon>
        <taxon>Gunneridae</taxon>
        <taxon>Pentapetalae</taxon>
        <taxon>rosids</taxon>
        <taxon>fabids</taxon>
        <taxon>Fabales</taxon>
        <taxon>Fabaceae</taxon>
        <taxon>Papilionoideae</taxon>
        <taxon>50 kb inversion clade</taxon>
        <taxon>NPAAA clade</taxon>
        <taxon>indigoferoid/millettioid clade</taxon>
        <taxon>Phaseoleae</taxon>
        <taxon>Phaseolus</taxon>
    </lineage>
</organism>
<dbReference type="SMR" id="V7AR00"/>
<dbReference type="PANTHER" id="PTHR37614">
    <property type="entry name" value="OS02G0121400 PROTEIN"/>
    <property type="match status" value="1"/>
</dbReference>
<dbReference type="AlphaFoldDB" id="V7AR00"/>
<evidence type="ECO:0000256" key="1">
    <source>
        <dbReference type="SAM" id="MobiDB-lite"/>
    </source>
</evidence>
<keyword evidence="3" id="KW-1185">Reference proteome</keyword>